<dbReference type="InterPro" id="IPR036633">
    <property type="entry name" value="Prn/Lys/Arg_de-COase_C_sf"/>
</dbReference>
<organism evidence="8 9">
    <name type="scientific">Clostridium cavendishii DSM 21758</name>
    <dbReference type="NCBI Taxonomy" id="1121302"/>
    <lineage>
        <taxon>Bacteria</taxon>
        <taxon>Bacillati</taxon>
        <taxon>Bacillota</taxon>
        <taxon>Clostridia</taxon>
        <taxon>Eubacteriales</taxon>
        <taxon>Clostridiaceae</taxon>
        <taxon>Clostridium</taxon>
    </lineage>
</organism>
<reference evidence="8 9" key="1">
    <citation type="submission" date="2016-11" db="EMBL/GenBank/DDBJ databases">
        <authorList>
            <person name="Jaros S."/>
            <person name="Januszkiewicz K."/>
            <person name="Wedrychowicz H."/>
        </authorList>
    </citation>
    <scope>NUCLEOTIDE SEQUENCE [LARGE SCALE GENOMIC DNA]</scope>
    <source>
        <strain evidence="8 9">DSM 21758</strain>
    </source>
</reference>
<evidence type="ECO:0000313" key="8">
    <source>
        <dbReference type="EMBL" id="SHK74794.1"/>
    </source>
</evidence>
<dbReference type="AlphaFoldDB" id="A0A1M6V068"/>
<feature type="domain" description="Orn/Lys/Arg decarboxylase C-terminal" evidence="7">
    <location>
        <begin position="404"/>
        <end position="448"/>
    </location>
</feature>
<dbReference type="GO" id="GO:0016831">
    <property type="term" value="F:carboxy-lyase activity"/>
    <property type="evidence" value="ECO:0007669"/>
    <property type="project" value="UniProtKB-KW"/>
</dbReference>
<dbReference type="Pfam" id="PF03711">
    <property type="entry name" value="OKR_DC_1_C"/>
    <property type="match status" value="1"/>
</dbReference>
<protein>
    <submittedName>
        <fullName evidence="8">Arginine/lysine/ornithine decarboxylase</fullName>
    </submittedName>
</protein>
<dbReference type="InterPro" id="IPR015424">
    <property type="entry name" value="PyrdxlP-dep_Trfase"/>
</dbReference>
<evidence type="ECO:0000256" key="5">
    <source>
        <dbReference type="ARBA" id="ARBA00023239"/>
    </source>
</evidence>
<keyword evidence="9" id="KW-1185">Reference proteome</keyword>
<dbReference type="Gene3D" id="3.40.640.10">
    <property type="entry name" value="Type I PLP-dependent aspartate aminotransferase-like (Major domain)"/>
    <property type="match status" value="1"/>
</dbReference>
<evidence type="ECO:0000256" key="3">
    <source>
        <dbReference type="ARBA" id="ARBA00022793"/>
    </source>
</evidence>
<dbReference type="OrthoDB" id="9815233at2"/>
<comment type="similarity">
    <text evidence="2">Belongs to the Orn/Lys/Arg decarboxylase class-I family.</text>
</comment>
<evidence type="ECO:0000259" key="6">
    <source>
        <dbReference type="Pfam" id="PF01276"/>
    </source>
</evidence>
<dbReference type="Proteomes" id="UP000184310">
    <property type="component" value="Unassembled WGS sequence"/>
</dbReference>
<name>A0A1M6V068_9CLOT</name>
<dbReference type="STRING" id="1121302.SAMN02745163_04386"/>
<dbReference type="SUPFAM" id="SSF53383">
    <property type="entry name" value="PLP-dependent transferases"/>
    <property type="match status" value="1"/>
</dbReference>
<accession>A0A1M6V068</accession>
<keyword evidence="5" id="KW-0456">Lyase</keyword>
<dbReference type="InterPro" id="IPR000310">
    <property type="entry name" value="Orn/Lys/Arg_deCO2ase_major_dom"/>
</dbReference>
<dbReference type="InterPro" id="IPR015421">
    <property type="entry name" value="PyrdxlP-dep_Trfase_major"/>
</dbReference>
<dbReference type="InterPro" id="IPR008286">
    <property type="entry name" value="Prn/Lys/Arg_de-COase_C"/>
</dbReference>
<keyword evidence="3" id="KW-0210">Decarboxylase</keyword>
<dbReference type="SUPFAM" id="SSF55904">
    <property type="entry name" value="Ornithine decarboxylase C-terminal domain"/>
    <property type="match status" value="1"/>
</dbReference>
<dbReference type="EMBL" id="FQZB01000026">
    <property type="protein sequence ID" value="SHK74794.1"/>
    <property type="molecule type" value="Genomic_DNA"/>
</dbReference>
<comment type="cofactor">
    <cofactor evidence="1">
        <name>pyridoxal 5'-phosphate</name>
        <dbReference type="ChEBI" id="CHEBI:597326"/>
    </cofactor>
</comment>
<evidence type="ECO:0000256" key="4">
    <source>
        <dbReference type="ARBA" id="ARBA00022898"/>
    </source>
</evidence>
<keyword evidence="4" id="KW-0663">Pyridoxal phosphate</keyword>
<proteinExistence type="inferred from homology"/>
<evidence type="ECO:0000256" key="1">
    <source>
        <dbReference type="ARBA" id="ARBA00001933"/>
    </source>
</evidence>
<feature type="domain" description="Orn/Lys/Arg decarboxylases family 1 pyridoxal-P attachment site" evidence="6">
    <location>
        <begin position="6"/>
        <end position="300"/>
    </location>
</feature>
<gene>
    <name evidence="8" type="ORF">SAMN02745163_04386</name>
</gene>
<dbReference type="PANTHER" id="PTHR43277">
    <property type="entry name" value="ARGININE DECARBOXYLASE"/>
    <property type="match status" value="1"/>
</dbReference>
<dbReference type="Gene3D" id="3.90.105.10">
    <property type="entry name" value="Molybdopterin biosynthesis moea protein, domain 2"/>
    <property type="match status" value="1"/>
</dbReference>
<sequence length="470" mass="53895">MDNISLVSTLKNYVKEQNAPFSMPGHKYGRGFSKEFTQNIINFDMTEVEGLDNLHKPTGVILEAQTKLQKLYNSHKSYFLINGSTCGNLIMIYSSFNEGDIILVERNCHRSIFNAIIMRKLKPIYIENIYSNNLKEAIGINIESLKNKLEINKDIKGIVLTYPNYYGIGIDIDRIINICKNYNIKILIDSAHGAHFGFNKYLPKSAQDLGATMTVMSAHKTLPSFTQTAYLHLNDEALREKVEFYLGVFMSTSPSYLFMASLDYSRNFLEYEADDKYGELVKKLQCIKEKINKLDYVKVLEKKDFYQEGFNEVELDSSRLVLNLKEGYSGHKLLDYLRKNKVQSEMSTTNSVVLIPSPFNTEEDYRLLTEALEMCDSKQLLDDKVNMNKIKIPDQVLFPYEVLDAEKVYAKLEDVEGCIAGENIILYPPGVPLVVMGERFNKEHIEIINSSIKNNVTIIGVEEYKVRILR</sequence>
<evidence type="ECO:0000259" key="7">
    <source>
        <dbReference type="Pfam" id="PF03711"/>
    </source>
</evidence>
<dbReference type="RefSeq" id="WP_072993499.1">
    <property type="nucleotide sequence ID" value="NZ_FQZB01000026.1"/>
</dbReference>
<evidence type="ECO:0000313" key="9">
    <source>
        <dbReference type="Proteomes" id="UP000184310"/>
    </source>
</evidence>
<dbReference type="InterPro" id="IPR052357">
    <property type="entry name" value="Orn_Lys_Arg_decarboxylase-I"/>
</dbReference>
<dbReference type="PANTHER" id="PTHR43277:SF4">
    <property type="entry name" value="ARGININE DECARBOXYLASE"/>
    <property type="match status" value="1"/>
</dbReference>
<dbReference type="Pfam" id="PF01276">
    <property type="entry name" value="OKR_DC_1"/>
    <property type="match status" value="1"/>
</dbReference>
<evidence type="ECO:0000256" key="2">
    <source>
        <dbReference type="ARBA" id="ARBA00010671"/>
    </source>
</evidence>